<sequence>MRNTILVPTDFSPNSLSAIQYASHLAQKRNYGVHLLHYYTSTTATFANEGNNEDLLEDNSLLKADLMMRDLKQQLKGSFDQVVFTSNCVRGLLNEKLPSEAAEPQYALIILGATGASAKKSYYYGSNTVAITASSPIPVIAVPAGHETCAFDRVSLLTKFKSEELETLRTFIDVVGKPNKLSLTHVYREENDVDETNELLESWAFNIREMNLLQEVNIDCAPISKTDINLDTVPEVVNSLIKERNPDLILVTKTRKSFFERLFSTSVSKAIALELTKPAFFDRVVED</sequence>
<evidence type="ECO:0000259" key="2">
    <source>
        <dbReference type="Pfam" id="PF00582"/>
    </source>
</evidence>
<evidence type="ECO:0000313" key="4">
    <source>
        <dbReference type="Proteomes" id="UP001597393"/>
    </source>
</evidence>
<keyword evidence="4" id="KW-1185">Reference proteome</keyword>
<dbReference type="Pfam" id="PF00582">
    <property type="entry name" value="Usp"/>
    <property type="match status" value="2"/>
</dbReference>
<dbReference type="PANTHER" id="PTHR46268">
    <property type="entry name" value="STRESS RESPONSE PROTEIN NHAX"/>
    <property type="match status" value="1"/>
</dbReference>
<dbReference type="PANTHER" id="PTHR46268:SF6">
    <property type="entry name" value="UNIVERSAL STRESS PROTEIN UP12"/>
    <property type="match status" value="1"/>
</dbReference>
<dbReference type="SUPFAM" id="SSF52402">
    <property type="entry name" value="Adenine nucleotide alpha hydrolases-like"/>
    <property type="match status" value="1"/>
</dbReference>
<dbReference type="InterPro" id="IPR006016">
    <property type="entry name" value="UspA"/>
</dbReference>
<evidence type="ECO:0000313" key="3">
    <source>
        <dbReference type="EMBL" id="MFD2599799.1"/>
    </source>
</evidence>
<protein>
    <submittedName>
        <fullName evidence="3">Universal stress protein</fullName>
    </submittedName>
</protein>
<accession>A0ABW5NL11</accession>
<reference evidence="4" key="1">
    <citation type="journal article" date="2019" name="Int. J. Syst. Evol. Microbiol.">
        <title>The Global Catalogue of Microorganisms (GCM) 10K type strain sequencing project: providing services to taxonomists for standard genome sequencing and annotation.</title>
        <authorList>
            <consortium name="The Broad Institute Genomics Platform"/>
            <consortium name="The Broad Institute Genome Sequencing Center for Infectious Disease"/>
            <person name="Wu L."/>
            <person name="Ma J."/>
        </authorList>
    </citation>
    <scope>NUCLEOTIDE SEQUENCE [LARGE SCALE GENOMIC DNA]</scope>
    <source>
        <strain evidence="4">KCTC 42248</strain>
    </source>
</reference>
<feature type="domain" description="UspA" evidence="2">
    <location>
        <begin position="186"/>
        <end position="278"/>
    </location>
</feature>
<comment type="caution">
    <text evidence="3">The sequence shown here is derived from an EMBL/GenBank/DDBJ whole genome shotgun (WGS) entry which is preliminary data.</text>
</comment>
<evidence type="ECO:0000256" key="1">
    <source>
        <dbReference type="ARBA" id="ARBA00008791"/>
    </source>
</evidence>
<dbReference type="InterPro" id="IPR014729">
    <property type="entry name" value="Rossmann-like_a/b/a_fold"/>
</dbReference>
<comment type="similarity">
    <text evidence="1">Belongs to the universal stress protein A family.</text>
</comment>
<dbReference type="CDD" id="cd00293">
    <property type="entry name" value="USP-like"/>
    <property type="match status" value="1"/>
</dbReference>
<dbReference type="Gene3D" id="3.40.50.620">
    <property type="entry name" value="HUPs"/>
    <property type="match status" value="2"/>
</dbReference>
<feature type="domain" description="UspA" evidence="2">
    <location>
        <begin position="1"/>
        <end position="143"/>
    </location>
</feature>
<dbReference type="Proteomes" id="UP001597393">
    <property type="component" value="Unassembled WGS sequence"/>
</dbReference>
<dbReference type="PRINTS" id="PR01438">
    <property type="entry name" value="UNVRSLSTRESS"/>
</dbReference>
<gene>
    <name evidence="3" type="ORF">ACFSQ3_12640</name>
</gene>
<dbReference type="InterPro" id="IPR006015">
    <property type="entry name" value="Universal_stress_UspA"/>
</dbReference>
<dbReference type="RefSeq" id="WP_380869923.1">
    <property type="nucleotide sequence ID" value="NZ_JBHUMA010000006.1"/>
</dbReference>
<dbReference type="EMBL" id="JBHUMA010000006">
    <property type="protein sequence ID" value="MFD2599799.1"/>
    <property type="molecule type" value="Genomic_DNA"/>
</dbReference>
<organism evidence="3 4">
    <name type="scientific">Sphingobacterium corticis</name>
    <dbReference type="NCBI Taxonomy" id="1812823"/>
    <lineage>
        <taxon>Bacteria</taxon>
        <taxon>Pseudomonadati</taxon>
        <taxon>Bacteroidota</taxon>
        <taxon>Sphingobacteriia</taxon>
        <taxon>Sphingobacteriales</taxon>
        <taxon>Sphingobacteriaceae</taxon>
        <taxon>Sphingobacterium</taxon>
    </lineage>
</organism>
<name>A0ABW5NL11_9SPHI</name>
<proteinExistence type="inferred from homology"/>